<reference evidence="3" key="1">
    <citation type="journal article" date="2019" name="Int. J. Syst. Evol. Microbiol.">
        <title>The Global Catalogue of Microorganisms (GCM) 10K type strain sequencing project: providing services to taxonomists for standard genome sequencing and annotation.</title>
        <authorList>
            <consortium name="The Broad Institute Genomics Platform"/>
            <consortium name="The Broad Institute Genome Sequencing Center for Infectious Disease"/>
            <person name="Wu L."/>
            <person name="Ma J."/>
        </authorList>
    </citation>
    <scope>NUCLEOTIDE SEQUENCE [LARGE SCALE GENOMIC DNA]</scope>
    <source>
        <strain evidence="3">CCUG 54522</strain>
    </source>
</reference>
<feature type="compositionally biased region" description="Basic and acidic residues" evidence="1">
    <location>
        <begin position="49"/>
        <end position="61"/>
    </location>
</feature>
<name>A0ABW1LQY8_9ACTN</name>
<evidence type="ECO:0000313" key="3">
    <source>
        <dbReference type="Proteomes" id="UP001596135"/>
    </source>
</evidence>
<keyword evidence="3" id="KW-1185">Reference proteome</keyword>
<dbReference type="Proteomes" id="UP001596135">
    <property type="component" value="Unassembled WGS sequence"/>
</dbReference>
<accession>A0ABW1LQY8</accession>
<protein>
    <submittedName>
        <fullName evidence="2">Uncharacterized protein</fullName>
    </submittedName>
</protein>
<feature type="region of interest" description="Disordered" evidence="1">
    <location>
        <begin position="1"/>
        <end position="90"/>
    </location>
</feature>
<gene>
    <name evidence="2" type="ORF">ACFPYL_23920</name>
</gene>
<feature type="compositionally biased region" description="Acidic residues" evidence="1">
    <location>
        <begin position="62"/>
        <end position="80"/>
    </location>
</feature>
<sequence length="90" mass="9254">MTSDDTDLGPMPDPVIEPGEPNPGGVDALGDDSGPIAIPDLTPDENPALDEKAPDTVKEEVSDSEDTSTEATEDGDDDTTGQEADKESPA</sequence>
<evidence type="ECO:0000256" key="1">
    <source>
        <dbReference type="SAM" id="MobiDB-lite"/>
    </source>
</evidence>
<dbReference type="EMBL" id="JBHSRJ010000009">
    <property type="protein sequence ID" value="MFC6046153.1"/>
    <property type="molecule type" value="Genomic_DNA"/>
</dbReference>
<comment type="caution">
    <text evidence="2">The sequence shown here is derived from an EMBL/GenBank/DDBJ whole genome shotgun (WGS) entry which is preliminary data.</text>
</comment>
<organism evidence="2 3">
    <name type="scientific">Nocardioides hankookensis</name>
    <dbReference type="NCBI Taxonomy" id="443157"/>
    <lineage>
        <taxon>Bacteria</taxon>
        <taxon>Bacillati</taxon>
        <taxon>Actinomycetota</taxon>
        <taxon>Actinomycetes</taxon>
        <taxon>Propionibacteriales</taxon>
        <taxon>Nocardioidaceae</taxon>
        <taxon>Nocardioides</taxon>
    </lineage>
</organism>
<dbReference type="RefSeq" id="WP_379160656.1">
    <property type="nucleotide sequence ID" value="NZ_JBHSRJ010000009.1"/>
</dbReference>
<evidence type="ECO:0000313" key="2">
    <source>
        <dbReference type="EMBL" id="MFC6046153.1"/>
    </source>
</evidence>
<proteinExistence type="predicted"/>